<evidence type="ECO:0000313" key="3">
    <source>
        <dbReference type="Proteomes" id="UP000538292"/>
    </source>
</evidence>
<evidence type="ECO:0008006" key="4">
    <source>
        <dbReference type="Google" id="ProtNLM"/>
    </source>
</evidence>
<dbReference type="Proteomes" id="UP000538292">
    <property type="component" value="Unassembled WGS sequence"/>
</dbReference>
<sequence length="226" mass="24683">MTLSESGDFFEKIGFILGLSLLLVLAGCGGDADQAQPTKPAAQQSKNEPSKDASGNLTFTEVGQEADVPNVGHVTLKKIKTVNETVDLKPITVTIKDIKLFHVENLSSELKQGIESLSQTKVGDTLDYIQIQYSAENTSDQNVIFNGISTITTNTGQQIEVAFNDFLLDDEMQMSDYLGKVKKDGLLGVPVKKADEIKHLKLFFDMVSAEASGETLKEAQKVEYDF</sequence>
<dbReference type="RefSeq" id="WP_181742017.1">
    <property type="nucleotide sequence ID" value="NZ_JACEOL010000056.1"/>
</dbReference>
<feature type="compositionally biased region" description="Polar residues" evidence="1">
    <location>
        <begin position="35"/>
        <end position="56"/>
    </location>
</feature>
<evidence type="ECO:0000256" key="1">
    <source>
        <dbReference type="SAM" id="MobiDB-lite"/>
    </source>
</evidence>
<name>A0A7W1XUQ4_9BACL</name>
<comment type="caution">
    <text evidence="2">The sequence shown here is derived from an EMBL/GenBank/DDBJ whole genome shotgun (WGS) entry which is preliminary data.</text>
</comment>
<accession>A0A7W1XUQ4</accession>
<dbReference type="EMBL" id="JACEOL010000056">
    <property type="protein sequence ID" value="MBA4603541.1"/>
    <property type="molecule type" value="Genomic_DNA"/>
</dbReference>
<evidence type="ECO:0000313" key="2">
    <source>
        <dbReference type="EMBL" id="MBA4603541.1"/>
    </source>
</evidence>
<gene>
    <name evidence="2" type="ORF">H2C83_14740</name>
</gene>
<keyword evidence="3" id="KW-1185">Reference proteome</keyword>
<dbReference type="AlphaFoldDB" id="A0A7W1XUQ4"/>
<protein>
    <recommendedName>
        <fullName evidence="4">DUF4352 domain-containing protein</fullName>
    </recommendedName>
</protein>
<feature type="region of interest" description="Disordered" evidence="1">
    <location>
        <begin position="34"/>
        <end position="56"/>
    </location>
</feature>
<proteinExistence type="predicted"/>
<organism evidence="2 3">
    <name type="scientific">Thermoactinomyces mirandus</name>
    <dbReference type="NCBI Taxonomy" id="2756294"/>
    <lineage>
        <taxon>Bacteria</taxon>
        <taxon>Bacillati</taxon>
        <taxon>Bacillota</taxon>
        <taxon>Bacilli</taxon>
        <taxon>Bacillales</taxon>
        <taxon>Thermoactinomycetaceae</taxon>
        <taxon>Thermoactinomyces</taxon>
    </lineage>
</organism>
<reference evidence="2 3" key="1">
    <citation type="submission" date="2020-07" db="EMBL/GenBank/DDBJ databases">
        <title>Thermoactinomyces phylogeny.</title>
        <authorList>
            <person name="Dunlap C."/>
        </authorList>
    </citation>
    <scope>NUCLEOTIDE SEQUENCE [LARGE SCALE GENOMIC DNA]</scope>
    <source>
        <strain evidence="2 3">AMNI-1</strain>
    </source>
</reference>